<protein>
    <submittedName>
        <fullName evidence="3">DUF4258 domain-containing protein</fullName>
    </submittedName>
</protein>
<dbReference type="EMBL" id="UZAF01017877">
    <property type="protein sequence ID" value="VDO45782.1"/>
    <property type="molecule type" value="Genomic_DNA"/>
</dbReference>
<dbReference type="Proteomes" id="UP000268014">
    <property type="component" value="Unassembled WGS sequence"/>
</dbReference>
<dbReference type="OrthoDB" id="5899595at2759"/>
<evidence type="ECO:0000313" key="2">
    <source>
        <dbReference type="Proteomes" id="UP000268014"/>
    </source>
</evidence>
<proteinExistence type="predicted"/>
<accession>A0A0N4WMN9</accession>
<reference evidence="3" key="1">
    <citation type="submission" date="2017-02" db="UniProtKB">
        <authorList>
            <consortium name="WormBaseParasite"/>
        </authorList>
    </citation>
    <scope>IDENTIFICATION</scope>
</reference>
<gene>
    <name evidence="1" type="ORF">HPLM_LOCUS12477</name>
</gene>
<keyword evidence="2" id="KW-1185">Reference proteome</keyword>
<dbReference type="AlphaFoldDB" id="A0A0N4WMN9"/>
<evidence type="ECO:0000313" key="1">
    <source>
        <dbReference type="EMBL" id="VDO45782.1"/>
    </source>
</evidence>
<reference evidence="1 2" key="2">
    <citation type="submission" date="2018-11" db="EMBL/GenBank/DDBJ databases">
        <authorList>
            <consortium name="Pathogen Informatics"/>
        </authorList>
    </citation>
    <scope>NUCLEOTIDE SEQUENCE [LARGE SCALE GENOMIC DNA]</scope>
    <source>
        <strain evidence="1 2">MHpl1</strain>
    </source>
</reference>
<evidence type="ECO:0000313" key="3">
    <source>
        <dbReference type="WBParaSite" id="HPLM_0001248501-mRNA-1"/>
    </source>
</evidence>
<organism evidence="3">
    <name type="scientific">Haemonchus placei</name>
    <name type="common">Barber's pole worm</name>
    <dbReference type="NCBI Taxonomy" id="6290"/>
    <lineage>
        <taxon>Eukaryota</taxon>
        <taxon>Metazoa</taxon>
        <taxon>Ecdysozoa</taxon>
        <taxon>Nematoda</taxon>
        <taxon>Chromadorea</taxon>
        <taxon>Rhabditida</taxon>
        <taxon>Rhabditina</taxon>
        <taxon>Rhabditomorpha</taxon>
        <taxon>Strongyloidea</taxon>
        <taxon>Trichostrongylidae</taxon>
        <taxon>Haemonchus</taxon>
    </lineage>
</organism>
<dbReference type="WBParaSite" id="HPLM_0001248501-mRNA-1">
    <property type="protein sequence ID" value="HPLM_0001248501-mRNA-1"/>
    <property type="gene ID" value="HPLM_0001248501"/>
</dbReference>
<name>A0A0N4WMN9_HAEPC</name>
<sequence>MEGLNEVVVNCIRKDKKSRWLTELESDDDFAEVVDALDRGDTSGRVTWPGAVKPVQIADFVLEDGDLKM</sequence>